<proteinExistence type="predicted"/>
<accession>A0ABR3VSB3</accession>
<keyword evidence="2" id="KW-1185">Reference proteome</keyword>
<evidence type="ECO:0000313" key="1">
    <source>
        <dbReference type="EMBL" id="KAL1844549.1"/>
    </source>
</evidence>
<protein>
    <submittedName>
        <fullName evidence="1">Uncharacterized protein</fullName>
    </submittedName>
</protein>
<sequence>MMKAERRSKRERGGSVSVETTAEAAWAGLRRRYLRTVFDRRPPVVVPLTSKACTHSFRIPPRQHAGIALVTRVASCTVHLVHSRGRTGRHSIGCYLGVSLRRVTWSTRRVPRPFSLKRTTPFGPSCLSSALLFLPAAGSVTCLAADCSCPG</sequence>
<evidence type="ECO:0000313" key="2">
    <source>
        <dbReference type="Proteomes" id="UP001586593"/>
    </source>
</evidence>
<comment type="caution">
    <text evidence="1">The sequence shown here is derived from an EMBL/GenBank/DDBJ whole genome shotgun (WGS) entry which is preliminary data.</text>
</comment>
<organism evidence="1 2">
    <name type="scientific">Phialemonium thermophilum</name>
    <dbReference type="NCBI Taxonomy" id="223376"/>
    <lineage>
        <taxon>Eukaryota</taxon>
        <taxon>Fungi</taxon>
        <taxon>Dikarya</taxon>
        <taxon>Ascomycota</taxon>
        <taxon>Pezizomycotina</taxon>
        <taxon>Sordariomycetes</taxon>
        <taxon>Sordariomycetidae</taxon>
        <taxon>Cephalothecales</taxon>
        <taxon>Cephalothecaceae</taxon>
        <taxon>Phialemonium</taxon>
    </lineage>
</organism>
<dbReference type="Proteomes" id="UP001586593">
    <property type="component" value="Unassembled WGS sequence"/>
</dbReference>
<reference evidence="1 2" key="1">
    <citation type="journal article" date="2024" name="Commun. Biol.">
        <title>Comparative genomic analysis of thermophilic fungi reveals convergent evolutionary adaptations and gene losses.</title>
        <authorList>
            <person name="Steindorff A.S."/>
            <person name="Aguilar-Pontes M.V."/>
            <person name="Robinson A.J."/>
            <person name="Andreopoulos B."/>
            <person name="LaButti K."/>
            <person name="Kuo A."/>
            <person name="Mondo S."/>
            <person name="Riley R."/>
            <person name="Otillar R."/>
            <person name="Haridas S."/>
            <person name="Lipzen A."/>
            <person name="Grimwood J."/>
            <person name="Schmutz J."/>
            <person name="Clum A."/>
            <person name="Reid I.D."/>
            <person name="Moisan M.C."/>
            <person name="Butler G."/>
            <person name="Nguyen T.T.M."/>
            <person name="Dewar K."/>
            <person name="Conant G."/>
            <person name="Drula E."/>
            <person name="Henrissat B."/>
            <person name="Hansel C."/>
            <person name="Singer S."/>
            <person name="Hutchinson M.I."/>
            <person name="de Vries R.P."/>
            <person name="Natvig D.O."/>
            <person name="Powell A.J."/>
            <person name="Tsang A."/>
            <person name="Grigoriev I.V."/>
        </authorList>
    </citation>
    <scope>NUCLEOTIDE SEQUENCE [LARGE SCALE GENOMIC DNA]</scope>
    <source>
        <strain evidence="1 2">ATCC 24622</strain>
    </source>
</reference>
<gene>
    <name evidence="1" type="ORF">VTK73DRAFT_2322</name>
</gene>
<dbReference type="EMBL" id="JAZHXJ010001634">
    <property type="protein sequence ID" value="KAL1844549.1"/>
    <property type="molecule type" value="Genomic_DNA"/>
</dbReference>
<name>A0ABR3VSB3_9PEZI</name>